<dbReference type="AlphaFoldDB" id="A0A8J2Z6E2"/>
<organism evidence="2 3">
    <name type="scientific">Cysteiniphilum litorale</name>
    <dbReference type="NCBI Taxonomy" id="2056700"/>
    <lineage>
        <taxon>Bacteria</taxon>
        <taxon>Pseudomonadati</taxon>
        <taxon>Pseudomonadota</taxon>
        <taxon>Gammaproteobacteria</taxon>
        <taxon>Thiotrichales</taxon>
        <taxon>Fastidiosibacteraceae</taxon>
        <taxon>Cysteiniphilum</taxon>
    </lineage>
</organism>
<reference evidence="2" key="1">
    <citation type="journal article" date="2014" name="Int. J. Syst. Evol. Microbiol.">
        <title>Complete genome sequence of Corynebacterium casei LMG S-19264T (=DSM 44701T), isolated from a smear-ripened cheese.</title>
        <authorList>
            <consortium name="US DOE Joint Genome Institute (JGI-PGF)"/>
            <person name="Walter F."/>
            <person name="Albersmeier A."/>
            <person name="Kalinowski J."/>
            <person name="Ruckert C."/>
        </authorList>
    </citation>
    <scope>NUCLEOTIDE SEQUENCE</scope>
    <source>
        <strain evidence="2">CGMCC 1.15758</strain>
    </source>
</reference>
<protein>
    <recommendedName>
        <fullName evidence="4">Outer membrane protein beta-barrel domain-containing protein</fullName>
    </recommendedName>
</protein>
<name>A0A8J2Z6E2_9GAMM</name>
<evidence type="ECO:0000313" key="3">
    <source>
        <dbReference type="Proteomes" id="UP000636949"/>
    </source>
</evidence>
<comment type="caution">
    <text evidence="2">The sequence shown here is derived from an EMBL/GenBank/DDBJ whole genome shotgun (WGS) entry which is preliminary data.</text>
</comment>
<reference evidence="2" key="2">
    <citation type="submission" date="2020-09" db="EMBL/GenBank/DDBJ databases">
        <authorList>
            <person name="Sun Q."/>
            <person name="Zhou Y."/>
        </authorList>
    </citation>
    <scope>NUCLEOTIDE SEQUENCE</scope>
    <source>
        <strain evidence="2">CGMCC 1.15758</strain>
    </source>
</reference>
<dbReference type="RefSeq" id="WP_117003736.1">
    <property type="nucleotide sequence ID" value="NZ_BMJS01000039.1"/>
</dbReference>
<dbReference type="EMBL" id="BMJS01000039">
    <property type="protein sequence ID" value="GGG06002.1"/>
    <property type="molecule type" value="Genomic_DNA"/>
</dbReference>
<evidence type="ECO:0008006" key="4">
    <source>
        <dbReference type="Google" id="ProtNLM"/>
    </source>
</evidence>
<sequence>MKLKTIMIALSSAPVLLFANIEGQPQNTHNVPSGFFMSAAGGAAQTQSYYEDSWMTIWGNTSQSITFPTQNKGAASVSMGYQWGFGQSNTWKNIYTGVSLNYYYFGKAIDPNASNYSNGQVVKTEYTQLNGGTVEGFVGMYLSSPLSAELGLGGGAAADGQGALGIFKFKLAYDITPGFSVFAQYISAGFTTFGFVPFGFANAVVNSGISVDSEQVGIRYVF</sequence>
<feature type="signal peptide" evidence="1">
    <location>
        <begin position="1"/>
        <end position="19"/>
    </location>
</feature>
<keyword evidence="1" id="KW-0732">Signal</keyword>
<evidence type="ECO:0000256" key="1">
    <source>
        <dbReference type="SAM" id="SignalP"/>
    </source>
</evidence>
<dbReference type="Proteomes" id="UP000636949">
    <property type="component" value="Unassembled WGS sequence"/>
</dbReference>
<keyword evidence="3" id="KW-1185">Reference proteome</keyword>
<gene>
    <name evidence="2" type="ORF">GCM10010995_24340</name>
</gene>
<proteinExistence type="predicted"/>
<evidence type="ECO:0000313" key="2">
    <source>
        <dbReference type="EMBL" id="GGG06002.1"/>
    </source>
</evidence>
<feature type="chain" id="PRO_5035286987" description="Outer membrane protein beta-barrel domain-containing protein" evidence="1">
    <location>
        <begin position="20"/>
        <end position="222"/>
    </location>
</feature>
<accession>A0A8J2Z6E2</accession>